<gene>
    <name evidence="6" type="ORF">RIF23_04665</name>
</gene>
<dbReference type="Proteomes" id="UP001250214">
    <property type="component" value="Unassembled WGS sequence"/>
</dbReference>
<organism evidence="6 7">
    <name type="scientific">Lipingzhangella rawalii</name>
    <dbReference type="NCBI Taxonomy" id="2055835"/>
    <lineage>
        <taxon>Bacteria</taxon>
        <taxon>Bacillati</taxon>
        <taxon>Actinomycetota</taxon>
        <taxon>Actinomycetes</taxon>
        <taxon>Streptosporangiales</taxon>
        <taxon>Nocardiopsidaceae</taxon>
        <taxon>Lipingzhangella</taxon>
    </lineage>
</organism>
<dbReference type="EMBL" id="JAVLVT010000001">
    <property type="protein sequence ID" value="MDS1269588.1"/>
    <property type="molecule type" value="Genomic_DNA"/>
</dbReference>
<keyword evidence="6" id="KW-0808">Transferase</keyword>
<dbReference type="Gene3D" id="3.30.470.10">
    <property type="match status" value="1"/>
</dbReference>
<comment type="cofactor">
    <cofactor evidence="1 5">
        <name>pyridoxal 5'-phosphate</name>
        <dbReference type="ChEBI" id="CHEBI:597326"/>
    </cofactor>
</comment>
<keyword evidence="7" id="KW-1185">Reference proteome</keyword>
<dbReference type="SUPFAM" id="SSF56752">
    <property type="entry name" value="D-aminoacid aminotransferase-like PLP-dependent enzymes"/>
    <property type="match status" value="1"/>
</dbReference>
<dbReference type="PANTHER" id="PTHR42743:SF11">
    <property type="entry name" value="AMINODEOXYCHORISMATE LYASE"/>
    <property type="match status" value="1"/>
</dbReference>
<evidence type="ECO:0000313" key="7">
    <source>
        <dbReference type="Proteomes" id="UP001250214"/>
    </source>
</evidence>
<evidence type="ECO:0000256" key="5">
    <source>
        <dbReference type="RuleBase" id="RU004516"/>
    </source>
</evidence>
<protein>
    <submittedName>
        <fullName evidence="6">Aminotransferase class IV</fullName>
    </submittedName>
</protein>
<sequence>MHVWIADADHPQGHLVEAHQARVSVFDHGITVGDGVFETVKAIGGVPFALTRHLRRLARSAQGLGLDSPNLDLLRDGVTRALDKHPGLDPARVRITVTAGTGPLGSDRSGGALTYLVALADFPQIAPSADMWVVPWTRNERGALTGLKTTSYADNVLALDYAKQRGSAEAIFANTAGNLCEGTGSNIFVVLDDELRTPPLSAGPLAGITRELVLEWCGGDEVDIPMGELPRATEAFRTSTGCDVQPIRAIDGVPLPAAPGPVTAKAMTVFAERSAGDLDP</sequence>
<keyword evidence="3 5" id="KW-0663">Pyridoxal phosphate</keyword>
<evidence type="ECO:0000313" key="6">
    <source>
        <dbReference type="EMBL" id="MDS1269588.1"/>
    </source>
</evidence>
<dbReference type="PROSITE" id="PS00770">
    <property type="entry name" value="AA_TRANSFER_CLASS_4"/>
    <property type="match status" value="1"/>
</dbReference>
<dbReference type="PANTHER" id="PTHR42743">
    <property type="entry name" value="AMINO-ACID AMINOTRANSFERASE"/>
    <property type="match status" value="1"/>
</dbReference>
<dbReference type="RefSeq" id="WP_310911049.1">
    <property type="nucleotide sequence ID" value="NZ_JAVLVT010000001.1"/>
</dbReference>
<proteinExistence type="inferred from homology"/>
<evidence type="ECO:0000256" key="4">
    <source>
        <dbReference type="RuleBase" id="RU004106"/>
    </source>
</evidence>
<dbReference type="InterPro" id="IPR050571">
    <property type="entry name" value="Class-IV_PLP-Dep_Aminotrnsfr"/>
</dbReference>
<comment type="caution">
    <text evidence="6">The sequence shown here is derived from an EMBL/GenBank/DDBJ whole genome shotgun (WGS) entry which is preliminary data.</text>
</comment>
<dbReference type="Pfam" id="PF01063">
    <property type="entry name" value="Aminotran_4"/>
    <property type="match status" value="1"/>
</dbReference>
<reference evidence="7" key="1">
    <citation type="submission" date="2023-07" db="EMBL/GenBank/DDBJ databases">
        <title>Novel species in the genus Lipingzhangella isolated from Sambhar Salt Lake.</title>
        <authorList>
            <person name="Jiya N."/>
            <person name="Kajale S."/>
            <person name="Sharma A."/>
        </authorList>
    </citation>
    <scope>NUCLEOTIDE SEQUENCE [LARGE SCALE GENOMIC DNA]</scope>
    <source>
        <strain evidence="7">LS1_29</strain>
    </source>
</reference>
<dbReference type="CDD" id="cd00449">
    <property type="entry name" value="PLPDE_IV"/>
    <property type="match status" value="1"/>
</dbReference>
<dbReference type="InterPro" id="IPR018300">
    <property type="entry name" value="Aminotrans_IV_CS"/>
</dbReference>
<evidence type="ECO:0000256" key="1">
    <source>
        <dbReference type="ARBA" id="ARBA00001933"/>
    </source>
</evidence>
<keyword evidence="6" id="KW-0032">Aminotransferase</keyword>
<dbReference type="InterPro" id="IPR001544">
    <property type="entry name" value="Aminotrans_IV"/>
</dbReference>
<dbReference type="InterPro" id="IPR043132">
    <property type="entry name" value="BCAT-like_C"/>
</dbReference>
<name>A0ABU2H2R8_9ACTN</name>
<dbReference type="Gene3D" id="3.20.10.10">
    <property type="entry name" value="D-amino Acid Aminotransferase, subunit A, domain 2"/>
    <property type="match status" value="1"/>
</dbReference>
<evidence type="ECO:0000256" key="2">
    <source>
        <dbReference type="ARBA" id="ARBA00009320"/>
    </source>
</evidence>
<dbReference type="InterPro" id="IPR043131">
    <property type="entry name" value="BCAT-like_N"/>
</dbReference>
<dbReference type="InterPro" id="IPR036038">
    <property type="entry name" value="Aminotransferase-like"/>
</dbReference>
<dbReference type="GO" id="GO:0008483">
    <property type="term" value="F:transaminase activity"/>
    <property type="evidence" value="ECO:0007669"/>
    <property type="project" value="UniProtKB-KW"/>
</dbReference>
<accession>A0ABU2H2R8</accession>
<comment type="similarity">
    <text evidence="2 4">Belongs to the class-IV pyridoxal-phosphate-dependent aminotransferase family.</text>
</comment>
<evidence type="ECO:0000256" key="3">
    <source>
        <dbReference type="ARBA" id="ARBA00022898"/>
    </source>
</evidence>